<reference evidence="1 2" key="2">
    <citation type="journal article" date="2022" name="Mol. Ecol. Resour.">
        <title>The genomes of chicory, endive, great burdock and yacon provide insights into Asteraceae paleo-polyploidization history and plant inulin production.</title>
        <authorList>
            <person name="Fan W."/>
            <person name="Wang S."/>
            <person name="Wang H."/>
            <person name="Wang A."/>
            <person name="Jiang F."/>
            <person name="Liu H."/>
            <person name="Zhao H."/>
            <person name="Xu D."/>
            <person name="Zhang Y."/>
        </authorList>
    </citation>
    <scope>NUCLEOTIDE SEQUENCE [LARGE SCALE GENOMIC DNA]</scope>
    <source>
        <strain evidence="2">cv. Yunnan</strain>
        <tissue evidence="1">Leaves</tissue>
    </source>
</reference>
<name>A0ACB9E7E5_9ASTR</name>
<sequence length="273" mass="31739">MGGPNLVENVAPPARCCDYKAFRGCDPPLLTGEKEASDTLYWINGEAVHWWETVKQANGDQEVGLMRWSDLKALVTEKFCPKNKVYKEEREFLTLQAGLMTHRQYTSKYNELARLVPHLVTTEERRIHYYVQGLPPKIHTFVKSNTPSTIESVVVLSGVVYDDIASEIIAEAPKKHVRPQIREASLVGFTHPNVKVRVFAGKQILRSYQVRMKRILRTYQVRMNKVLRTYQVRKKQTLGIYQVRKKQSMRIYQVRKKQSMCSYQVRKKQSMCT</sequence>
<keyword evidence="2" id="KW-1185">Reference proteome</keyword>
<reference evidence="2" key="1">
    <citation type="journal article" date="2022" name="Mol. Ecol. Resour.">
        <title>The genomes of chicory, endive, great burdock and yacon provide insights into Asteraceae palaeo-polyploidization history and plant inulin production.</title>
        <authorList>
            <person name="Fan W."/>
            <person name="Wang S."/>
            <person name="Wang H."/>
            <person name="Wang A."/>
            <person name="Jiang F."/>
            <person name="Liu H."/>
            <person name="Zhao H."/>
            <person name="Xu D."/>
            <person name="Zhang Y."/>
        </authorList>
    </citation>
    <scope>NUCLEOTIDE SEQUENCE [LARGE SCALE GENOMIC DNA]</scope>
    <source>
        <strain evidence="2">cv. Yunnan</strain>
    </source>
</reference>
<dbReference type="Proteomes" id="UP001056120">
    <property type="component" value="Linkage Group LG18"/>
</dbReference>
<protein>
    <submittedName>
        <fullName evidence="1">Uncharacterized protein</fullName>
    </submittedName>
</protein>
<proteinExistence type="predicted"/>
<comment type="caution">
    <text evidence="1">The sequence shown here is derived from an EMBL/GenBank/DDBJ whole genome shotgun (WGS) entry which is preliminary data.</text>
</comment>
<evidence type="ECO:0000313" key="2">
    <source>
        <dbReference type="Proteomes" id="UP001056120"/>
    </source>
</evidence>
<evidence type="ECO:0000313" key="1">
    <source>
        <dbReference type="EMBL" id="KAI3754889.1"/>
    </source>
</evidence>
<organism evidence="1 2">
    <name type="scientific">Smallanthus sonchifolius</name>
    <dbReference type="NCBI Taxonomy" id="185202"/>
    <lineage>
        <taxon>Eukaryota</taxon>
        <taxon>Viridiplantae</taxon>
        <taxon>Streptophyta</taxon>
        <taxon>Embryophyta</taxon>
        <taxon>Tracheophyta</taxon>
        <taxon>Spermatophyta</taxon>
        <taxon>Magnoliopsida</taxon>
        <taxon>eudicotyledons</taxon>
        <taxon>Gunneridae</taxon>
        <taxon>Pentapetalae</taxon>
        <taxon>asterids</taxon>
        <taxon>campanulids</taxon>
        <taxon>Asterales</taxon>
        <taxon>Asteraceae</taxon>
        <taxon>Asteroideae</taxon>
        <taxon>Heliantheae alliance</taxon>
        <taxon>Millerieae</taxon>
        <taxon>Smallanthus</taxon>
    </lineage>
</organism>
<accession>A0ACB9E7E5</accession>
<dbReference type="EMBL" id="CM042035">
    <property type="protein sequence ID" value="KAI3754889.1"/>
    <property type="molecule type" value="Genomic_DNA"/>
</dbReference>
<gene>
    <name evidence="1" type="ORF">L1987_54681</name>
</gene>